<dbReference type="Proteomes" id="UP000199481">
    <property type="component" value="Unassembled WGS sequence"/>
</dbReference>
<dbReference type="RefSeq" id="WP_176944052.1">
    <property type="nucleotide sequence ID" value="NZ_CP084916.1"/>
</dbReference>
<evidence type="ECO:0000313" key="2">
    <source>
        <dbReference type="Proteomes" id="UP000199481"/>
    </source>
</evidence>
<proteinExistence type="predicted"/>
<dbReference type="AlphaFoldDB" id="A0A1H0XYN4"/>
<name>A0A1H0XYN4_9LACT</name>
<dbReference type="Pfam" id="PF19503">
    <property type="entry name" value="DUF6037"/>
    <property type="match status" value="1"/>
</dbReference>
<dbReference type="EMBL" id="FNJW01000008">
    <property type="protein sequence ID" value="SDQ07945.1"/>
    <property type="molecule type" value="Genomic_DNA"/>
</dbReference>
<gene>
    <name evidence="1" type="ORF">SAMN04487752_0577</name>
</gene>
<keyword evidence="2" id="KW-1185">Reference proteome</keyword>
<organism evidence="1 2">
    <name type="scientific">Carnobacterium viridans</name>
    <dbReference type="NCBI Taxonomy" id="174587"/>
    <lineage>
        <taxon>Bacteria</taxon>
        <taxon>Bacillati</taxon>
        <taxon>Bacillota</taxon>
        <taxon>Bacilli</taxon>
        <taxon>Lactobacillales</taxon>
        <taxon>Carnobacteriaceae</taxon>
        <taxon>Carnobacterium</taxon>
    </lineage>
</organism>
<evidence type="ECO:0000313" key="1">
    <source>
        <dbReference type="EMBL" id="SDQ07945.1"/>
    </source>
</evidence>
<sequence length="223" mass="26102">MPPILGNFKELKRNMEIDDWVIDSFCFESKKQNYIVLVKLYNTTEKRPEYALLKLEFFYENDFSKKLEAPANSARVMFDSVTEFIDFFGIETNGKGNIQEIFTTFYQKLAERIPTCVTPKKSSAQKIVMVNSINKSMSENENSVYCYKVKRNPLRKDGSLGQRSTYNDNKTRILREYLYEKLKSDTNLSFCYSEDPDMNYTDELIISNWTRNKNNTKSTSDLG</sequence>
<dbReference type="InterPro" id="IPR046100">
    <property type="entry name" value="DUF6037"/>
</dbReference>
<protein>
    <submittedName>
        <fullName evidence="1">Uncharacterized protein</fullName>
    </submittedName>
</protein>
<reference evidence="2" key="1">
    <citation type="submission" date="2016-10" db="EMBL/GenBank/DDBJ databases">
        <authorList>
            <person name="Varghese N."/>
            <person name="Submissions S."/>
        </authorList>
    </citation>
    <scope>NUCLEOTIDE SEQUENCE [LARGE SCALE GENOMIC DNA]</scope>
    <source>
        <strain evidence="2">MPL-11</strain>
    </source>
</reference>
<accession>A0A1H0XYN4</accession>